<name>A0A1D8TXX4_9CYAN</name>
<evidence type="ECO:0000259" key="1">
    <source>
        <dbReference type="Pfam" id="PF14261"/>
    </source>
</evidence>
<dbReference type="AlphaFoldDB" id="A0A1D8TXX4"/>
<organism evidence="2 3">
    <name type="scientific">Moorena producens PAL-8-15-08-1</name>
    <dbReference type="NCBI Taxonomy" id="1458985"/>
    <lineage>
        <taxon>Bacteria</taxon>
        <taxon>Bacillati</taxon>
        <taxon>Cyanobacteriota</taxon>
        <taxon>Cyanophyceae</taxon>
        <taxon>Coleofasciculales</taxon>
        <taxon>Coleofasciculaceae</taxon>
        <taxon>Moorena</taxon>
    </lineage>
</organism>
<dbReference type="InterPro" id="IPR025587">
    <property type="entry name" value="DUF4351"/>
</dbReference>
<sequence>MTYDSTLKYLVEQYPQAFTRWLFNQEPAEDIEILNTELSTEPIRADALFFVRVADAILHLEFQTLPQSEPPLPLRMLDYWVRLYRQYRCDIEQVIIFLKPTRLSGVFVNQFTERNLSFRYRVIRIWECDPQPLLTTPGLLPLAVLAQTEVPETLLSQVAARIDMIEDRQQQRNLSACVQLLAGVKFDDQLIQAYFREDMMQESVVYQRIIRQGLEQGLEQGKRNELNLIKRLLNRRLGEINPQLQNQIEELSFDQLEDLGEALLDFESDAARSWGFPP</sequence>
<dbReference type="Pfam" id="PF14261">
    <property type="entry name" value="DUF4351"/>
    <property type="match status" value="1"/>
</dbReference>
<proteinExistence type="predicted"/>
<reference evidence="3" key="1">
    <citation type="submission" date="2016-10" db="EMBL/GenBank/DDBJ databases">
        <title>Comparative genomics uncovers the prolific and rare metabolic potential of the cyanobacterial genus Moorea.</title>
        <authorList>
            <person name="Leao T."/>
            <person name="Castelao G."/>
            <person name="Korobeynikov A."/>
            <person name="Monroe E.A."/>
            <person name="Podell S."/>
            <person name="Glukhov E."/>
            <person name="Allen E."/>
            <person name="Gerwick W.H."/>
            <person name="Gerwick L."/>
        </authorList>
    </citation>
    <scope>NUCLEOTIDE SEQUENCE [LARGE SCALE GENOMIC DNA]</scope>
    <source>
        <strain evidence="3">PAL-8-15-08-1</strain>
    </source>
</reference>
<dbReference type="STRING" id="1458985.BJP34_26340"/>
<dbReference type="KEGG" id="mpro:BJP34_26340"/>
<protein>
    <recommendedName>
        <fullName evidence="1">DUF4351 domain-containing protein</fullName>
    </recommendedName>
</protein>
<dbReference type="PANTHER" id="PTHR34613:SF1">
    <property type="entry name" value="SLL6017 PROTEIN"/>
    <property type="match status" value="1"/>
</dbReference>
<gene>
    <name evidence="2" type="ORF">BJP34_26340</name>
</gene>
<feature type="domain" description="DUF4351" evidence="1">
    <location>
        <begin position="220"/>
        <end position="268"/>
    </location>
</feature>
<evidence type="ECO:0000313" key="2">
    <source>
        <dbReference type="EMBL" id="AOX02492.1"/>
    </source>
</evidence>
<evidence type="ECO:0000313" key="3">
    <source>
        <dbReference type="Proteomes" id="UP000177870"/>
    </source>
</evidence>
<dbReference type="PANTHER" id="PTHR34613">
    <property type="entry name" value="SLL0800 PROTEIN"/>
    <property type="match status" value="1"/>
</dbReference>
<dbReference type="OrthoDB" id="510169at2"/>
<dbReference type="EMBL" id="CP017599">
    <property type="protein sequence ID" value="AOX02492.1"/>
    <property type="molecule type" value="Genomic_DNA"/>
</dbReference>
<dbReference type="Proteomes" id="UP000177870">
    <property type="component" value="Chromosome"/>
</dbReference>
<dbReference type="RefSeq" id="WP_070394899.1">
    <property type="nucleotide sequence ID" value="NZ_CP017599.1"/>
</dbReference>
<accession>A0A1D8TXX4</accession>